<dbReference type="RefSeq" id="WP_370892252.1">
    <property type="nucleotide sequence ID" value="NZ_JBGJLR010000007.1"/>
</dbReference>
<accession>A0ABV4IG97</accession>
<dbReference type="EMBL" id="JBGJLR010000007">
    <property type="protein sequence ID" value="MEZ2739467.1"/>
    <property type="molecule type" value="Genomic_DNA"/>
</dbReference>
<protein>
    <submittedName>
        <fullName evidence="1">Uncharacterized protein</fullName>
    </submittedName>
</protein>
<organism evidence="1 2">
    <name type="scientific">Comamonas jiangduensis</name>
    <dbReference type="NCBI Taxonomy" id="1194168"/>
    <lineage>
        <taxon>Bacteria</taxon>
        <taxon>Pseudomonadati</taxon>
        <taxon>Pseudomonadota</taxon>
        <taxon>Betaproteobacteria</taxon>
        <taxon>Burkholderiales</taxon>
        <taxon>Comamonadaceae</taxon>
        <taxon>Comamonas</taxon>
    </lineage>
</organism>
<evidence type="ECO:0000313" key="2">
    <source>
        <dbReference type="Proteomes" id="UP001567350"/>
    </source>
</evidence>
<gene>
    <name evidence="1" type="ORF">ACBP88_08320</name>
</gene>
<dbReference type="Proteomes" id="UP001567350">
    <property type="component" value="Unassembled WGS sequence"/>
</dbReference>
<name>A0ABV4IG97_9BURK</name>
<proteinExistence type="predicted"/>
<reference evidence="1 2" key="1">
    <citation type="submission" date="2024-08" db="EMBL/GenBank/DDBJ databases">
        <authorList>
            <person name="Feng Z."/>
            <person name="Ronholm J."/>
        </authorList>
    </citation>
    <scope>NUCLEOTIDE SEQUENCE [LARGE SCALE GENOMIC DNA]</scope>
    <source>
        <strain evidence="1 2">4-AB0-8</strain>
    </source>
</reference>
<keyword evidence="2" id="KW-1185">Reference proteome</keyword>
<sequence>MDHSYHQRITMDRFTFVSNAQQAQGAGFLSQLSIDSGEGTARYQRFFTFSPVFETAEHAVAYALDQAREWMQHKSLA</sequence>
<evidence type="ECO:0000313" key="1">
    <source>
        <dbReference type="EMBL" id="MEZ2739467.1"/>
    </source>
</evidence>
<comment type="caution">
    <text evidence="1">The sequence shown here is derived from an EMBL/GenBank/DDBJ whole genome shotgun (WGS) entry which is preliminary data.</text>
</comment>